<evidence type="ECO:0000259" key="6">
    <source>
        <dbReference type="SMART" id="SM00644"/>
    </source>
</evidence>
<dbReference type="Gene3D" id="3.40.80.10">
    <property type="entry name" value="Peptidoglycan recognition protein-like"/>
    <property type="match status" value="1"/>
</dbReference>
<dbReference type="EC" id="3.5.1.28" evidence="2"/>
<dbReference type="GO" id="GO:0008745">
    <property type="term" value="F:N-acetylmuramoyl-L-alanine amidase activity"/>
    <property type="evidence" value="ECO:0007669"/>
    <property type="project" value="UniProtKB-EC"/>
</dbReference>
<dbReference type="GO" id="GO:0009254">
    <property type="term" value="P:peptidoglycan turnover"/>
    <property type="evidence" value="ECO:0007669"/>
    <property type="project" value="TreeGrafter"/>
</dbReference>
<keyword evidence="4" id="KW-0961">Cell wall biogenesis/degradation</keyword>
<evidence type="ECO:0000313" key="7">
    <source>
        <dbReference type="EMBL" id="MCC2229723.1"/>
    </source>
</evidence>
<dbReference type="GO" id="GO:0071555">
    <property type="term" value="P:cell wall organization"/>
    <property type="evidence" value="ECO:0007669"/>
    <property type="project" value="UniProtKB-KW"/>
</dbReference>
<organism evidence="7 8">
    <name type="scientific">Hominifimenecus microfluidus</name>
    <dbReference type="NCBI Taxonomy" id="2885348"/>
    <lineage>
        <taxon>Bacteria</taxon>
        <taxon>Bacillati</taxon>
        <taxon>Bacillota</taxon>
        <taxon>Clostridia</taxon>
        <taxon>Lachnospirales</taxon>
        <taxon>Lachnospiraceae</taxon>
        <taxon>Hominifimenecus</taxon>
    </lineage>
</organism>
<evidence type="ECO:0000256" key="5">
    <source>
        <dbReference type="SAM" id="Phobius"/>
    </source>
</evidence>
<feature type="domain" description="N-acetylmuramoyl-L-alanine amidase" evidence="6">
    <location>
        <begin position="118"/>
        <end position="250"/>
    </location>
</feature>
<keyword evidence="5" id="KW-1133">Transmembrane helix</keyword>
<dbReference type="EMBL" id="JAJEQR010000004">
    <property type="protein sequence ID" value="MCC2229723.1"/>
    <property type="molecule type" value="Genomic_DNA"/>
</dbReference>
<evidence type="ECO:0000256" key="1">
    <source>
        <dbReference type="ARBA" id="ARBA00001561"/>
    </source>
</evidence>
<keyword evidence="3" id="KW-0378">Hydrolase</keyword>
<evidence type="ECO:0000256" key="3">
    <source>
        <dbReference type="ARBA" id="ARBA00022801"/>
    </source>
</evidence>
<dbReference type="InterPro" id="IPR036505">
    <property type="entry name" value="Amidase/PGRP_sf"/>
</dbReference>
<dbReference type="PANTHER" id="PTHR30417:SF1">
    <property type="entry name" value="N-ACETYLMURAMOYL-L-ALANINE AMIDASE AMID"/>
    <property type="match status" value="1"/>
</dbReference>
<evidence type="ECO:0000256" key="2">
    <source>
        <dbReference type="ARBA" id="ARBA00011901"/>
    </source>
</evidence>
<dbReference type="AlphaFoldDB" id="A0AAE3E7U2"/>
<evidence type="ECO:0000313" key="8">
    <source>
        <dbReference type="Proteomes" id="UP001198182"/>
    </source>
</evidence>
<evidence type="ECO:0000256" key="4">
    <source>
        <dbReference type="ARBA" id="ARBA00023316"/>
    </source>
</evidence>
<keyword evidence="8" id="KW-1185">Reference proteome</keyword>
<proteinExistence type="predicted"/>
<gene>
    <name evidence="7" type="ORF">LKD81_01735</name>
</gene>
<dbReference type="InterPro" id="IPR002502">
    <property type="entry name" value="Amidase_domain"/>
</dbReference>
<dbReference type="CDD" id="cd06583">
    <property type="entry name" value="PGRP"/>
    <property type="match status" value="1"/>
</dbReference>
<comment type="caution">
    <text evidence="7">The sequence shown here is derived from an EMBL/GenBank/DDBJ whole genome shotgun (WGS) entry which is preliminary data.</text>
</comment>
<dbReference type="SMART" id="SM00644">
    <property type="entry name" value="Ami_2"/>
    <property type="match status" value="1"/>
</dbReference>
<protein>
    <recommendedName>
        <fullName evidence="2">N-acetylmuramoyl-L-alanine amidase</fullName>
        <ecNumber evidence="2">3.5.1.28</ecNumber>
    </recommendedName>
</protein>
<keyword evidence="5" id="KW-0472">Membrane</keyword>
<comment type="catalytic activity">
    <reaction evidence="1">
        <text>Hydrolyzes the link between N-acetylmuramoyl residues and L-amino acid residues in certain cell-wall glycopeptides.</text>
        <dbReference type="EC" id="3.5.1.28"/>
    </reaction>
</comment>
<reference evidence="7" key="1">
    <citation type="submission" date="2021-10" db="EMBL/GenBank/DDBJ databases">
        <title>Anaerobic single-cell dispensing facilitates the cultivation of human gut bacteria.</title>
        <authorList>
            <person name="Afrizal A."/>
        </authorList>
    </citation>
    <scope>NUCLEOTIDE SEQUENCE</scope>
    <source>
        <strain evidence="7">CLA-AA-H215</strain>
    </source>
</reference>
<dbReference type="SUPFAM" id="SSF55846">
    <property type="entry name" value="N-acetylmuramoyl-L-alanine amidase-like"/>
    <property type="match status" value="1"/>
</dbReference>
<name>A0AAE3E7U2_9FIRM</name>
<keyword evidence="5" id="KW-0812">Transmembrane</keyword>
<dbReference type="Pfam" id="PF01510">
    <property type="entry name" value="Amidase_2"/>
    <property type="match status" value="1"/>
</dbReference>
<dbReference type="PANTHER" id="PTHR30417">
    <property type="entry name" value="N-ACETYLMURAMOYL-L-ALANINE AMIDASE AMID"/>
    <property type="match status" value="1"/>
</dbReference>
<dbReference type="RefSeq" id="WP_308452511.1">
    <property type="nucleotide sequence ID" value="NZ_JAJEQR010000004.1"/>
</dbReference>
<dbReference type="GO" id="GO:0009253">
    <property type="term" value="P:peptidoglycan catabolic process"/>
    <property type="evidence" value="ECO:0007669"/>
    <property type="project" value="InterPro"/>
</dbReference>
<dbReference type="InterPro" id="IPR051206">
    <property type="entry name" value="NAMLAA_amidase_2"/>
</dbReference>
<dbReference type="Proteomes" id="UP001198182">
    <property type="component" value="Unassembled WGS sequence"/>
</dbReference>
<sequence>MQEPVWKNRSREERIRFYEQSRPQNIRQKKQKRQVKRLRQAASVLMVIAAFFAGIAVGKGCSGGNTVIAAEREAMAEAFFQEEAAKKRSTSDLQKTETVDTTELPDYVDEQYLTVNPYSRPGKKTDTIQAVVIHYLANPGTTAQQNRDYFEELSKGEDGVSISSNFVIGLEGEVIACVPPGEVAYASNNRNSDTVSIENCHPDVTGKFNPATYESLVKLTGWLCCKYQLDPLNGGVIRHYEVTGKICPKYFVENEESWQAFLQDVQDWIDTH</sequence>
<feature type="transmembrane region" description="Helical" evidence="5">
    <location>
        <begin position="38"/>
        <end position="58"/>
    </location>
</feature>
<accession>A0AAE3E7U2</accession>